<sequence>MEGGRPEEASRKLYRFPGVVLDSRAIKADGEVVRTEQMNR</sequence>
<accession>M5TRN7</accession>
<keyword evidence="2" id="KW-1185">Reference proteome</keyword>
<dbReference type="PATRIC" id="fig|1263870.3.peg.7117"/>
<name>M5TRN7_9BACT</name>
<gene>
    <name evidence="1" type="ORF">RSSM_06711</name>
</gene>
<dbReference type="Proteomes" id="UP000011885">
    <property type="component" value="Unassembled WGS sequence"/>
</dbReference>
<evidence type="ECO:0000313" key="1">
    <source>
        <dbReference type="EMBL" id="EMI51852.1"/>
    </source>
</evidence>
<organism evidence="1 2">
    <name type="scientific">Rhodopirellula sallentina SM41</name>
    <dbReference type="NCBI Taxonomy" id="1263870"/>
    <lineage>
        <taxon>Bacteria</taxon>
        <taxon>Pseudomonadati</taxon>
        <taxon>Planctomycetota</taxon>
        <taxon>Planctomycetia</taxon>
        <taxon>Pirellulales</taxon>
        <taxon>Pirellulaceae</taxon>
        <taxon>Rhodopirellula</taxon>
    </lineage>
</organism>
<protein>
    <submittedName>
        <fullName evidence="1">Uncharacterized protein</fullName>
    </submittedName>
</protein>
<dbReference type="AlphaFoldDB" id="M5TRN7"/>
<comment type="caution">
    <text evidence="1">The sequence shown here is derived from an EMBL/GenBank/DDBJ whole genome shotgun (WGS) entry which is preliminary data.</text>
</comment>
<reference evidence="1 2" key="1">
    <citation type="journal article" date="2013" name="Mar. Genomics">
        <title>Expression of sulfatases in Rhodopirellula baltica and the diversity of sulfatases in the genus Rhodopirellula.</title>
        <authorList>
            <person name="Wegner C.E."/>
            <person name="Richter-Heitmann T."/>
            <person name="Klindworth A."/>
            <person name="Klockow C."/>
            <person name="Richter M."/>
            <person name="Achstetter T."/>
            <person name="Glockner F.O."/>
            <person name="Harder J."/>
        </authorList>
    </citation>
    <scope>NUCLEOTIDE SEQUENCE [LARGE SCALE GENOMIC DNA]</scope>
    <source>
        <strain evidence="1 2">SM41</strain>
    </source>
</reference>
<evidence type="ECO:0000313" key="2">
    <source>
        <dbReference type="Proteomes" id="UP000011885"/>
    </source>
</evidence>
<proteinExistence type="predicted"/>
<dbReference type="EMBL" id="ANOH01000476">
    <property type="protein sequence ID" value="EMI51852.1"/>
    <property type="molecule type" value="Genomic_DNA"/>
</dbReference>